<evidence type="ECO:0000313" key="8">
    <source>
        <dbReference type="Proteomes" id="UP001301869"/>
    </source>
</evidence>
<feature type="region of interest" description="Disordered" evidence="5">
    <location>
        <begin position="27"/>
        <end position="46"/>
    </location>
</feature>
<gene>
    <name evidence="7" type="ORF">P1P91_03655</name>
</gene>
<organism evidence="7 8">
    <name type="scientific">Halomonas piscis</name>
    <dbReference type="NCBI Taxonomy" id="3031727"/>
    <lineage>
        <taxon>Bacteria</taxon>
        <taxon>Pseudomonadati</taxon>
        <taxon>Pseudomonadota</taxon>
        <taxon>Gammaproteobacteria</taxon>
        <taxon>Oceanospirillales</taxon>
        <taxon>Halomonadaceae</taxon>
        <taxon>Halomonas</taxon>
    </lineage>
</organism>
<accession>A0ABY9Z1L9</accession>
<dbReference type="Gene3D" id="2.40.128.200">
    <property type="match status" value="1"/>
</dbReference>
<keyword evidence="8" id="KW-1185">Reference proteome</keyword>
<dbReference type="RefSeq" id="WP_311884602.1">
    <property type="nucleotide sequence ID" value="NZ_CP119391.1"/>
</dbReference>
<keyword evidence="4" id="KW-0449">Lipoprotein</keyword>
<evidence type="ECO:0000313" key="7">
    <source>
        <dbReference type="EMBL" id="WNK20787.1"/>
    </source>
</evidence>
<evidence type="ECO:0000256" key="1">
    <source>
        <dbReference type="ARBA" id="ARBA00022729"/>
    </source>
</evidence>
<evidence type="ECO:0000256" key="2">
    <source>
        <dbReference type="ARBA" id="ARBA00023136"/>
    </source>
</evidence>
<dbReference type="PROSITE" id="PS51257">
    <property type="entry name" value="PROKAR_LIPOPROTEIN"/>
    <property type="match status" value="1"/>
</dbReference>
<dbReference type="Pfam" id="PF09864">
    <property type="entry name" value="MliC"/>
    <property type="match status" value="1"/>
</dbReference>
<dbReference type="EMBL" id="CP119391">
    <property type="protein sequence ID" value="WNK20787.1"/>
    <property type="molecule type" value="Genomic_DNA"/>
</dbReference>
<evidence type="ECO:0000256" key="5">
    <source>
        <dbReference type="SAM" id="MobiDB-lite"/>
    </source>
</evidence>
<evidence type="ECO:0000256" key="4">
    <source>
        <dbReference type="ARBA" id="ARBA00023288"/>
    </source>
</evidence>
<proteinExistence type="predicted"/>
<keyword evidence="1" id="KW-0732">Signal</keyword>
<dbReference type="Proteomes" id="UP001301869">
    <property type="component" value="Chromosome"/>
</dbReference>
<protein>
    <submittedName>
        <fullName evidence="7">MliC family protein</fullName>
    </submittedName>
</protein>
<keyword evidence="3" id="KW-0564">Palmitate</keyword>
<dbReference type="InterPro" id="IPR018660">
    <property type="entry name" value="MliC"/>
</dbReference>
<sequence length="255" mass="27234">MGTYRDFWPAAVAGALLVGGCAAPGTMPSESPSAGAGEPADHAADTSLGADVSTAPLFPPALFPGAAEGFEAWRCAPANQHLVTAFGDEQLRLWSLHGAWQLPQAVVASGARYQNGELSFWNRGDKAQVETPRGQLQCQLAHERDARTRAEHPGVMFFGHGNEPGWTVELDNHEPRLVLTTDYGETAQTLPYMVSTMDNDAGRVVLENADAGRFFRVRIEAAACFDDMSGKPYPARVTLSIDGEQYSGCGEGIAP</sequence>
<evidence type="ECO:0000256" key="3">
    <source>
        <dbReference type="ARBA" id="ARBA00023139"/>
    </source>
</evidence>
<keyword evidence="2" id="KW-0472">Membrane</keyword>
<name>A0ABY9Z1L9_9GAMM</name>
<dbReference type="SUPFAM" id="SSF141488">
    <property type="entry name" value="YdhA-like"/>
    <property type="match status" value="1"/>
</dbReference>
<reference evidence="7 8" key="1">
    <citation type="submission" date="2023-03" db="EMBL/GenBank/DDBJ databases">
        <title>Halomonas sp. nov., isolated from Korean tranditional fermented seafood 'Jeotgal'.</title>
        <authorList>
            <person name="Kim B."/>
            <person name="Shin N.-R."/>
        </authorList>
    </citation>
    <scope>NUCLEOTIDE SEQUENCE [LARGE SCALE GENOMIC DNA]</scope>
    <source>
        <strain evidence="7 8">SG2L-4</strain>
    </source>
</reference>
<feature type="domain" description="C-type lysozyme inhibitor" evidence="6">
    <location>
        <begin position="74"/>
        <end position="134"/>
    </location>
</feature>
<evidence type="ECO:0000259" key="6">
    <source>
        <dbReference type="Pfam" id="PF09864"/>
    </source>
</evidence>
<dbReference type="InterPro" id="IPR036328">
    <property type="entry name" value="MliC_sf"/>
</dbReference>